<name>A0A7G7G7R0_9BACT</name>
<gene>
    <name evidence="1" type="ORF">HUW51_10815</name>
</gene>
<sequence length="106" mass="12095">MSRNIAIANAAALVKQIEQYHQKTGAYPKTVAELTKKIPPSGIIGVFTYFYDKTPNAYTVTFTQNVLFNFNFEVVQYDPTDSHQTTGESTNLNSTGKKHWKYYIYD</sequence>
<protein>
    <recommendedName>
        <fullName evidence="3">Type II secretion system protein GspG C-terminal domain-containing protein</fullName>
    </recommendedName>
</protein>
<keyword evidence="2" id="KW-1185">Reference proteome</keyword>
<dbReference type="EMBL" id="CP055156">
    <property type="protein sequence ID" value="QNF33194.1"/>
    <property type="molecule type" value="Genomic_DNA"/>
</dbReference>
<evidence type="ECO:0000313" key="2">
    <source>
        <dbReference type="Proteomes" id="UP000515237"/>
    </source>
</evidence>
<evidence type="ECO:0000313" key="1">
    <source>
        <dbReference type="EMBL" id="QNF33194.1"/>
    </source>
</evidence>
<proteinExistence type="predicted"/>
<dbReference type="AlphaFoldDB" id="A0A7G7G7R0"/>
<dbReference type="KEGG" id="aswu:HUW51_10815"/>
<organism evidence="1 2">
    <name type="scientific">Adhaeribacter swui</name>
    <dbReference type="NCBI Taxonomy" id="2086471"/>
    <lineage>
        <taxon>Bacteria</taxon>
        <taxon>Pseudomonadati</taxon>
        <taxon>Bacteroidota</taxon>
        <taxon>Cytophagia</taxon>
        <taxon>Cytophagales</taxon>
        <taxon>Hymenobacteraceae</taxon>
        <taxon>Adhaeribacter</taxon>
    </lineage>
</organism>
<dbReference type="RefSeq" id="WP_185274046.1">
    <property type="nucleotide sequence ID" value="NZ_CP055156.1"/>
</dbReference>
<dbReference type="Proteomes" id="UP000515237">
    <property type="component" value="Chromosome"/>
</dbReference>
<evidence type="ECO:0008006" key="3">
    <source>
        <dbReference type="Google" id="ProtNLM"/>
    </source>
</evidence>
<reference evidence="1 2" key="1">
    <citation type="journal article" date="2018" name="Int. J. Syst. Evol. Microbiol.">
        <title>Adhaeribacter swui sp. nov., isolated from wet mud.</title>
        <authorList>
            <person name="Kim D.U."/>
            <person name="Kim K.W."/>
            <person name="Kang M.S."/>
            <person name="Kim J.Y."/>
            <person name="Jang J.H."/>
            <person name="Kim M.K."/>
        </authorList>
    </citation>
    <scope>NUCLEOTIDE SEQUENCE [LARGE SCALE GENOMIC DNA]</scope>
    <source>
        <strain evidence="1 2">KCTC 52873</strain>
    </source>
</reference>
<accession>A0A7G7G7R0</accession>